<dbReference type="EMBL" id="JAEHOE010000034">
    <property type="protein sequence ID" value="KAG2493901.1"/>
    <property type="molecule type" value="Genomic_DNA"/>
</dbReference>
<organism evidence="2 3">
    <name type="scientific">Edaphochlamys debaryana</name>
    <dbReference type="NCBI Taxonomy" id="47281"/>
    <lineage>
        <taxon>Eukaryota</taxon>
        <taxon>Viridiplantae</taxon>
        <taxon>Chlorophyta</taxon>
        <taxon>core chlorophytes</taxon>
        <taxon>Chlorophyceae</taxon>
        <taxon>CS clade</taxon>
        <taxon>Chlamydomonadales</taxon>
        <taxon>Chlamydomonadales incertae sedis</taxon>
        <taxon>Edaphochlamys</taxon>
    </lineage>
</organism>
<proteinExistence type="predicted"/>
<feature type="region of interest" description="Disordered" evidence="1">
    <location>
        <begin position="178"/>
        <end position="253"/>
    </location>
</feature>
<dbReference type="OrthoDB" id="552121at2759"/>
<dbReference type="AlphaFoldDB" id="A0A836BYJ6"/>
<keyword evidence="3" id="KW-1185">Reference proteome</keyword>
<feature type="compositionally biased region" description="Pro residues" evidence="1">
    <location>
        <begin position="430"/>
        <end position="440"/>
    </location>
</feature>
<feature type="compositionally biased region" description="Gly residues" evidence="1">
    <location>
        <begin position="413"/>
        <end position="426"/>
    </location>
</feature>
<feature type="compositionally biased region" description="Low complexity" evidence="1">
    <location>
        <begin position="85"/>
        <end position="102"/>
    </location>
</feature>
<feature type="region of interest" description="Disordered" evidence="1">
    <location>
        <begin position="78"/>
        <end position="124"/>
    </location>
</feature>
<comment type="caution">
    <text evidence="2">The sequence shown here is derived from an EMBL/GenBank/DDBJ whole genome shotgun (WGS) entry which is preliminary data.</text>
</comment>
<evidence type="ECO:0000313" key="2">
    <source>
        <dbReference type="EMBL" id="KAG2493901.1"/>
    </source>
</evidence>
<name>A0A836BYJ6_9CHLO</name>
<accession>A0A836BYJ6</accession>
<feature type="compositionally biased region" description="Gly residues" evidence="1">
    <location>
        <begin position="110"/>
        <end position="119"/>
    </location>
</feature>
<feature type="compositionally biased region" description="Pro residues" evidence="1">
    <location>
        <begin position="181"/>
        <end position="193"/>
    </location>
</feature>
<reference evidence="2" key="1">
    <citation type="journal article" date="2020" name="bioRxiv">
        <title>Comparative genomics of Chlamydomonas.</title>
        <authorList>
            <person name="Craig R.J."/>
            <person name="Hasan A.R."/>
            <person name="Ness R.W."/>
            <person name="Keightley P.D."/>
        </authorList>
    </citation>
    <scope>NUCLEOTIDE SEQUENCE</scope>
    <source>
        <strain evidence="2">CCAP 11/70</strain>
    </source>
</reference>
<gene>
    <name evidence="2" type="ORF">HYH03_007838</name>
</gene>
<feature type="compositionally biased region" description="Gly residues" evidence="1">
    <location>
        <begin position="500"/>
        <end position="538"/>
    </location>
</feature>
<dbReference type="Gene3D" id="3.30.900.20">
    <property type="match status" value="1"/>
</dbReference>
<feature type="compositionally biased region" description="Low complexity" evidence="1">
    <location>
        <begin position="212"/>
        <end position="241"/>
    </location>
</feature>
<feature type="compositionally biased region" description="Gly residues" evidence="1">
    <location>
        <begin position="459"/>
        <end position="477"/>
    </location>
</feature>
<evidence type="ECO:0000313" key="3">
    <source>
        <dbReference type="Proteomes" id="UP000612055"/>
    </source>
</evidence>
<protein>
    <submittedName>
        <fullName evidence="2">Uncharacterized protein</fullName>
    </submittedName>
</protein>
<evidence type="ECO:0000256" key="1">
    <source>
        <dbReference type="SAM" id="MobiDB-lite"/>
    </source>
</evidence>
<dbReference type="Proteomes" id="UP000612055">
    <property type="component" value="Unassembled WGS sequence"/>
</dbReference>
<dbReference type="InterPro" id="IPR053729">
    <property type="entry name" value="MAD2L1BP_domain_sf"/>
</dbReference>
<sequence>MLGAGARRRGSARSAASEPLPVRLELPCGDLPLHAGLAACLLQELAKFLQYARGQTHVPFEQLRGALAAALESMEAQSAGGSGSAGPEPGAAAAASIAAGGVPEPPEATGGAGGGGGGTRQRQRLRRMAAAMDALLAALSPQALAAAQPQAVAFALGPAPHRPRELLIVSFRRPDGSLAPLPLPPPPPPPPPLAASAAPAPVGLDSAWGGWQAQVPQHAPHAPQAQAQAQPQQQQPAAAAARRGGARVPRLGPDPAAAAAAALSERERGAVRRCVRGLVVAQSSVEAWSRVLREPGEDRAGGTRRGPGLLWRRPTRLFMAIAPSLPAPDASDAPAPAPAQAAPTFGMVLGASAQGGGAGGGGGGAAEAAVPLPPAAVRDAFRVSGPLPYGPDPAATRALRRVLRVYITIRTGAGVGTGGGTGGGSGPTAAPQPPGSPTPASPIASLQLATSNLRLGPSSGSGGGGGSGSGGGGGAGGPSTPQSRTRGALRFGAEDRGEAGPAGGRMGDRGGVGRQEGGGANAGPGVGAGVGAGGGAGPAGPSVWWVCRSAVRSTAKPEDAE</sequence>
<feature type="region of interest" description="Disordered" evidence="1">
    <location>
        <begin position="413"/>
        <end position="542"/>
    </location>
</feature>